<reference evidence="3" key="1">
    <citation type="journal article" date="2019" name="Int. J. Syst. Evol. Microbiol.">
        <title>The Global Catalogue of Microorganisms (GCM) 10K type strain sequencing project: providing services to taxonomists for standard genome sequencing and annotation.</title>
        <authorList>
            <consortium name="The Broad Institute Genomics Platform"/>
            <consortium name="The Broad Institute Genome Sequencing Center for Infectious Disease"/>
            <person name="Wu L."/>
            <person name="Ma J."/>
        </authorList>
    </citation>
    <scope>NUCLEOTIDE SEQUENCE [LARGE SCALE GENOMIC DNA]</scope>
    <source>
        <strain evidence="3">JCM 16112</strain>
    </source>
</reference>
<gene>
    <name evidence="2" type="ORF">GCM10009119_26600</name>
</gene>
<proteinExistence type="predicted"/>
<evidence type="ECO:0000313" key="3">
    <source>
        <dbReference type="Proteomes" id="UP001500469"/>
    </source>
</evidence>
<dbReference type="Proteomes" id="UP001500469">
    <property type="component" value="Unassembled WGS sequence"/>
</dbReference>
<feature type="signal peptide" evidence="1">
    <location>
        <begin position="1"/>
        <end position="22"/>
    </location>
</feature>
<sequence>MKKHTIFMMVFIMVFLCMSSQAQDLLSPSPGKSLLYFVRSNGTGALINFKYFHHDLYLGKFSGMNYFIYETDPGEHIFWVGAENREFLEATLEADQVYMIEVRPTMGALKAAVKVFPIDPNDTKTVNRIQKILDKKPPIALDSETFSDEGESLSFYIENGMKKYQTDKTNAKPFRALTPDYSFTKITTQP</sequence>
<keyword evidence="3" id="KW-1185">Reference proteome</keyword>
<protein>
    <recommendedName>
        <fullName evidence="4">DUF2846 domain-containing protein</fullName>
    </recommendedName>
</protein>
<comment type="caution">
    <text evidence="2">The sequence shown here is derived from an EMBL/GenBank/DDBJ whole genome shotgun (WGS) entry which is preliminary data.</text>
</comment>
<keyword evidence="1" id="KW-0732">Signal</keyword>
<feature type="chain" id="PRO_5047478784" description="DUF2846 domain-containing protein" evidence="1">
    <location>
        <begin position="23"/>
        <end position="190"/>
    </location>
</feature>
<accession>A0ABP3YED5</accession>
<name>A0ABP3YED5_9BACT</name>
<evidence type="ECO:0000256" key="1">
    <source>
        <dbReference type="SAM" id="SignalP"/>
    </source>
</evidence>
<evidence type="ECO:0000313" key="2">
    <source>
        <dbReference type="EMBL" id="GAA0879691.1"/>
    </source>
</evidence>
<organism evidence="2 3">
    <name type="scientific">Algoriphagus jejuensis</name>
    <dbReference type="NCBI Taxonomy" id="419934"/>
    <lineage>
        <taxon>Bacteria</taxon>
        <taxon>Pseudomonadati</taxon>
        <taxon>Bacteroidota</taxon>
        <taxon>Cytophagia</taxon>
        <taxon>Cytophagales</taxon>
        <taxon>Cyclobacteriaceae</taxon>
        <taxon>Algoriphagus</taxon>
    </lineage>
</organism>
<dbReference type="RefSeq" id="WP_343852371.1">
    <property type="nucleotide sequence ID" value="NZ_BAAAFI010000030.1"/>
</dbReference>
<evidence type="ECO:0008006" key="4">
    <source>
        <dbReference type="Google" id="ProtNLM"/>
    </source>
</evidence>
<dbReference type="EMBL" id="BAAAFI010000030">
    <property type="protein sequence ID" value="GAA0879691.1"/>
    <property type="molecule type" value="Genomic_DNA"/>
</dbReference>